<evidence type="ECO:0000313" key="6">
    <source>
        <dbReference type="EMBL" id="TQD79190.1"/>
    </source>
</evidence>
<dbReference type="InterPro" id="IPR002048">
    <property type="entry name" value="EF_hand_dom"/>
</dbReference>
<keyword evidence="4" id="KW-1133">Transmembrane helix</keyword>
<dbReference type="PROSITE" id="PS50222">
    <property type="entry name" value="EF_HAND_2"/>
    <property type="match status" value="2"/>
</dbReference>
<gene>
    <name evidence="6" type="ORF">C1H46_035228</name>
    <name evidence="7" type="ORF">C1H46_035231</name>
</gene>
<evidence type="ECO:0000256" key="2">
    <source>
        <dbReference type="ARBA" id="ARBA00022737"/>
    </source>
</evidence>
<name>A0A540KY97_MALBA</name>
<dbReference type="AlphaFoldDB" id="A0A540KY97"/>
<dbReference type="Proteomes" id="UP000315295">
    <property type="component" value="Unassembled WGS sequence"/>
</dbReference>
<evidence type="ECO:0000256" key="4">
    <source>
        <dbReference type="SAM" id="Phobius"/>
    </source>
</evidence>
<accession>A0A540KY97</accession>
<dbReference type="InterPro" id="IPR011992">
    <property type="entry name" value="EF-hand-dom_pair"/>
</dbReference>
<evidence type="ECO:0000313" key="7">
    <source>
        <dbReference type="EMBL" id="TQD79193.1"/>
    </source>
</evidence>
<dbReference type="InterPro" id="IPR018247">
    <property type="entry name" value="EF_Hand_1_Ca_BS"/>
</dbReference>
<dbReference type="EMBL" id="VIEB01000868">
    <property type="protein sequence ID" value="TQD79193.1"/>
    <property type="molecule type" value="Genomic_DNA"/>
</dbReference>
<organism evidence="6 8">
    <name type="scientific">Malus baccata</name>
    <name type="common">Siberian crab apple</name>
    <name type="synonym">Pyrus baccata</name>
    <dbReference type="NCBI Taxonomy" id="106549"/>
    <lineage>
        <taxon>Eukaryota</taxon>
        <taxon>Viridiplantae</taxon>
        <taxon>Streptophyta</taxon>
        <taxon>Embryophyta</taxon>
        <taxon>Tracheophyta</taxon>
        <taxon>Spermatophyta</taxon>
        <taxon>Magnoliopsida</taxon>
        <taxon>eudicotyledons</taxon>
        <taxon>Gunneridae</taxon>
        <taxon>Pentapetalae</taxon>
        <taxon>rosids</taxon>
        <taxon>fabids</taxon>
        <taxon>Rosales</taxon>
        <taxon>Rosaceae</taxon>
        <taxon>Amygdaloideae</taxon>
        <taxon>Maleae</taxon>
        <taxon>Malus</taxon>
    </lineage>
</organism>
<keyword evidence="8" id="KW-1185">Reference proteome</keyword>
<evidence type="ECO:0000313" key="8">
    <source>
        <dbReference type="Proteomes" id="UP000315295"/>
    </source>
</evidence>
<dbReference type="Gene3D" id="1.10.238.10">
    <property type="entry name" value="EF-hand"/>
    <property type="match status" value="1"/>
</dbReference>
<proteinExistence type="predicted"/>
<dbReference type="Pfam" id="PF13499">
    <property type="entry name" value="EF-hand_7"/>
    <property type="match status" value="1"/>
</dbReference>
<dbReference type="SUPFAM" id="SSF47473">
    <property type="entry name" value="EF-hand"/>
    <property type="match status" value="1"/>
</dbReference>
<keyword evidence="2" id="KW-0677">Repeat</keyword>
<reference evidence="6 8" key="1">
    <citation type="journal article" date="2019" name="G3 (Bethesda)">
        <title>Sequencing of a Wild Apple (Malus baccata) Genome Unravels the Differences Between Cultivated and Wild Apple Species Regarding Disease Resistance and Cold Tolerance.</title>
        <authorList>
            <person name="Chen X."/>
        </authorList>
    </citation>
    <scope>NUCLEOTIDE SEQUENCE [LARGE SCALE GENOMIC DNA]</scope>
    <source>
        <strain evidence="8">cv. Shandingzi</strain>
        <tissue evidence="6">Leaves</tissue>
    </source>
</reference>
<evidence type="ECO:0000256" key="1">
    <source>
        <dbReference type="ARBA" id="ARBA00022723"/>
    </source>
</evidence>
<keyword evidence="4" id="KW-0812">Transmembrane</keyword>
<dbReference type="CDD" id="cd00051">
    <property type="entry name" value="EFh"/>
    <property type="match status" value="1"/>
</dbReference>
<dbReference type="PANTHER" id="PTHR10891">
    <property type="entry name" value="EF-HAND CALCIUM-BINDING DOMAIN CONTAINING PROTEIN"/>
    <property type="match status" value="1"/>
</dbReference>
<dbReference type="FunFam" id="1.10.238.10:FF:000003">
    <property type="entry name" value="Calmodulin A"/>
    <property type="match status" value="1"/>
</dbReference>
<dbReference type="EMBL" id="VIEB01000868">
    <property type="protein sequence ID" value="TQD79190.1"/>
    <property type="molecule type" value="Genomic_DNA"/>
</dbReference>
<keyword evidence="3" id="KW-0106">Calcium</keyword>
<keyword evidence="1" id="KW-0479">Metal-binding</keyword>
<dbReference type="STRING" id="106549.A0A540KY97"/>
<protein>
    <recommendedName>
        <fullName evidence="5">EF-hand domain-containing protein</fullName>
    </recommendedName>
</protein>
<dbReference type="InterPro" id="IPR039647">
    <property type="entry name" value="EF_hand_pair_protein_CML-like"/>
</dbReference>
<dbReference type="GO" id="GO:0005509">
    <property type="term" value="F:calcium ion binding"/>
    <property type="evidence" value="ECO:0007669"/>
    <property type="project" value="InterPro"/>
</dbReference>
<dbReference type="SMART" id="SM00054">
    <property type="entry name" value="EFh"/>
    <property type="match status" value="2"/>
</dbReference>
<evidence type="ECO:0000256" key="3">
    <source>
        <dbReference type="ARBA" id="ARBA00022837"/>
    </source>
</evidence>
<feature type="domain" description="EF-hand" evidence="5">
    <location>
        <begin position="177"/>
        <end position="211"/>
    </location>
</feature>
<feature type="domain" description="EF-hand" evidence="5">
    <location>
        <begin position="140"/>
        <end position="175"/>
    </location>
</feature>
<keyword evidence="4" id="KW-0472">Membrane</keyword>
<feature type="transmembrane region" description="Helical" evidence="4">
    <location>
        <begin position="12"/>
        <end position="34"/>
    </location>
</feature>
<dbReference type="PROSITE" id="PS00018">
    <property type="entry name" value="EF_HAND_1"/>
    <property type="match status" value="2"/>
</dbReference>
<comment type="caution">
    <text evidence="6">The sequence shown here is derived from an EMBL/GenBank/DDBJ whole genome shotgun (WGS) entry which is preliminary data.</text>
</comment>
<sequence length="211" mass="23619">MEKAMNEGIGCSLVSLVALLSVLIILNWLIVLHFQSNLRYLFLCFLCEVMQVKTIFQRSCTDEKVCDHKPSKGVETNSTTSSDQVPSIHAAEISYTRENVVDGKKNLCLGELGLMMEKLETLSEGEGGSKEIANLFDEVPSMEEVKEAFRVFDENEDGFIDAGEVKKVLSVLGFVEASEVECQRMIKSFDDDGDGRIDFDEFVKLMENSFC</sequence>
<evidence type="ECO:0000259" key="5">
    <source>
        <dbReference type="PROSITE" id="PS50222"/>
    </source>
</evidence>